<dbReference type="InterPro" id="IPR036390">
    <property type="entry name" value="WH_DNA-bd_sf"/>
</dbReference>
<dbReference type="SUPFAM" id="SSF46785">
    <property type="entry name" value="Winged helix' DNA-binding domain"/>
    <property type="match status" value="1"/>
</dbReference>
<proteinExistence type="predicted"/>
<keyword evidence="7" id="KW-1185">Reference proteome</keyword>
<dbReference type="GO" id="GO:0006952">
    <property type="term" value="P:defense response"/>
    <property type="evidence" value="ECO:0007669"/>
    <property type="project" value="UniProtKB-KW"/>
</dbReference>
<dbReference type="PANTHER" id="PTHR11017">
    <property type="entry name" value="LEUCINE-RICH REPEAT-CONTAINING PROTEIN"/>
    <property type="match status" value="1"/>
</dbReference>
<evidence type="ECO:0000256" key="3">
    <source>
        <dbReference type="ARBA" id="ARBA00022821"/>
    </source>
</evidence>
<dbReference type="InterPro" id="IPR044974">
    <property type="entry name" value="Disease_R_plants"/>
</dbReference>
<keyword evidence="3" id="KW-0611">Plant defense</keyword>
<organism evidence="6 7">
    <name type="scientific">Sphenostylis stenocarpa</name>
    <dbReference type="NCBI Taxonomy" id="92480"/>
    <lineage>
        <taxon>Eukaryota</taxon>
        <taxon>Viridiplantae</taxon>
        <taxon>Streptophyta</taxon>
        <taxon>Embryophyta</taxon>
        <taxon>Tracheophyta</taxon>
        <taxon>Spermatophyta</taxon>
        <taxon>Magnoliopsida</taxon>
        <taxon>eudicotyledons</taxon>
        <taxon>Gunneridae</taxon>
        <taxon>Pentapetalae</taxon>
        <taxon>rosids</taxon>
        <taxon>fabids</taxon>
        <taxon>Fabales</taxon>
        <taxon>Fabaceae</taxon>
        <taxon>Papilionoideae</taxon>
        <taxon>50 kb inversion clade</taxon>
        <taxon>NPAAA clade</taxon>
        <taxon>indigoferoid/millettioid clade</taxon>
        <taxon>Phaseoleae</taxon>
        <taxon>Sphenostylis</taxon>
    </lineage>
</organism>
<dbReference type="InterPro" id="IPR002182">
    <property type="entry name" value="NB-ARC"/>
</dbReference>
<dbReference type="GO" id="GO:0007165">
    <property type="term" value="P:signal transduction"/>
    <property type="evidence" value="ECO:0007669"/>
    <property type="project" value="InterPro"/>
</dbReference>
<evidence type="ECO:0000313" key="7">
    <source>
        <dbReference type="Proteomes" id="UP001189624"/>
    </source>
</evidence>
<dbReference type="PANTHER" id="PTHR11017:SF259">
    <property type="entry name" value="ADP-RIBOSYL CYCLASE_CYCLIC ADP-RIBOSE HYDROLASE"/>
    <property type="match status" value="1"/>
</dbReference>
<dbReference type="SUPFAM" id="SSF52200">
    <property type="entry name" value="Toll/Interleukin receptor TIR domain"/>
    <property type="match status" value="1"/>
</dbReference>
<dbReference type="Gramene" id="rna-AYBTSS11_LOCUS30934">
    <property type="protein sequence ID" value="CAJ1978734.1"/>
    <property type="gene ID" value="gene-AYBTSS11_LOCUS30934"/>
</dbReference>
<name>A0AA86W6A6_9FABA</name>
<reference evidence="6" key="1">
    <citation type="submission" date="2023-10" db="EMBL/GenBank/DDBJ databases">
        <authorList>
            <person name="Domelevo Entfellner J.-B."/>
        </authorList>
    </citation>
    <scope>NUCLEOTIDE SEQUENCE</scope>
</reference>
<accession>A0AA86W6A6</accession>
<dbReference type="PROSITE" id="PS50104">
    <property type="entry name" value="TIR"/>
    <property type="match status" value="1"/>
</dbReference>
<keyword evidence="4" id="KW-0520">NAD</keyword>
<dbReference type="GO" id="GO:0043531">
    <property type="term" value="F:ADP binding"/>
    <property type="evidence" value="ECO:0007669"/>
    <property type="project" value="InterPro"/>
</dbReference>
<dbReference type="Pfam" id="PF01582">
    <property type="entry name" value="TIR"/>
    <property type="match status" value="1"/>
</dbReference>
<dbReference type="EMBL" id="OY731408">
    <property type="protein sequence ID" value="CAJ1978734.1"/>
    <property type="molecule type" value="Genomic_DNA"/>
</dbReference>
<dbReference type="Gene3D" id="3.40.50.10140">
    <property type="entry name" value="Toll/interleukin-1 receptor homology (TIR) domain"/>
    <property type="match status" value="1"/>
</dbReference>
<dbReference type="Gene3D" id="3.40.50.300">
    <property type="entry name" value="P-loop containing nucleotide triphosphate hydrolases"/>
    <property type="match status" value="1"/>
</dbReference>
<dbReference type="AlphaFoldDB" id="A0AA86W6A6"/>
<dbReference type="SUPFAM" id="SSF52540">
    <property type="entry name" value="P-loop containing nucleoside triphosphate hydrolases"/>
    <property type="match status" value="1"/>
</dbReference>
<dbReference type="InterPro" id="IPR000157">
    <property type="entry name" value="TIR_dom"/>
</dbReference>
<evidence type="ECO:0000256" key="2">
    <source>
        <dbReference type="ARBA" id="ARBA00022737"/>
    </source>
</evidence>
<dbReference type="InterPro" id="IPR032675">
    <property type="entry name" value="LRR_dom_sf"/>
</dbReference>
<dbReference type="PRINTS" id="PR00364">
    <property type="entry name" value="DISEASERSIST"/>
</dbReference>
<dbReference type="Proteomes" id="UP001189624">
    <property type="component" value="Chromosome 11"/>
</dbReference>
<feature type="domain" description="TIR" evidence="5">
    <location>
        <begin position="18"/>
        <end position="187"/>
    </location>
</feature>
<keyword evidence="2" id="KW-0677">Repeat</keyword>
<dbReference type="PROSITE" id="PS51450">
    <property type="entry name" value="LRR"/>
    <property type="match status" value="1"/>
</dbReference>
<evidence type="ECO:0000259" key="5">
    <source>
        <dbReference type="PROSITE" id="PS50104"/>
    </source>
</evidence>
<dbReference type="SMART" id="SM00255">
    <property type="entry name" value="TIR"/>
    <property type="match status" value="1"/>
</dbReference>
<evidence type="ECO:0000256" key="1">
    <source>
        <dbReference type="ARBA" id="ARBA00022614"/>
    </source>
</evidence>
<dbReference type="Pfam" id="PF00931">
    <property type="entry name" value="NB-ARC"/>
    <property type="match status" value="1"/>
</dbReference>
<sequence length="1137" mass="129529">MASNAIIHCNSSSSHLIPTYDVFVSFRGEDTRNNFTGFLFEALGKMGIDVFKDDTHLKKGEFIAPELLQAIEGSRIYVVVFSKNYASSKWCLRELAHICNCIETPGRHVLPIFYDVDPSDVRKQSGYFEKAFSDHEERFREEKLLMEEIQRWREALTRVANHSGWDIRNKPQYTEIEEIAEKIRNILGHKFSCLPNDNLVGIESSVEVLSKRLCLESLNDVRAAGISGMGGIGKTTLVRALYERISHKFDFCCFIDDVSKLYQDCGTLGVQKQLLYQCLNEKNLEIFNVSEGTSLVWSRVRNGRALIVLDNVDHVGQLKIFTGSRGNLLGESLGGGSRIIIISRDEHILRTHGVDDVYQVQPLNDTDAVRLFYQNAFKSNYVKSGYEEFTDVIMLHCQGHPLAIEVLGSSLFGRSVSQWRSALIRLRENKSKDIMDVLRVSFDQLDDTEKETFLDIACFLNYGEVEYVKEVLEFRGFHPEYGLQVLIDKSLIKYGRYGNHILIEMHMLLVDLGRCIVRDKAPKEPRKRCRLWDYKDLHKVMSDNMAAENLEAIVVRNETSEFHKATVRADALSKMSYLQLLDLTDVNFSGNLNHLSNELGYLRWINYPFDCLPPSFQPEKLVELSLIGSDMKQLWKDTKPLHNLRRLTLSYSQNLMEIPNVIKAIKLEKLNLNGCTKLREIHPSIGLLKKLTDLNLEGCKNLAMLPRFGETINIEILNLRGCTKLRQIDPSIGLLKKLTDLNLEGCKNLAMLPRFGETINIEILNLRGCTKLRQIDPSIGLLKKLTFLNLKDCKNLVSLPNSLLDLKSLEYLSISGCSKLFINKLLDEPRDELLRKHCEGEAPANSQSSFSFVKMWPLNLLYSRARKDTSTVLLPFSLGFPHMRELYLSFCNLLQIPDAIGNLHCLERLDVSGNNFATLPSLKELSKLYYLNIQHCKLLKYLCELPSRTELSSLPSYICSIKAGLYVFNCPGLVERELCTNKGFSWTIQIIEALQQCICESSSYQIWPPLISTIIPGSEIPRWFRNQHVGMGSLITIDSLLLENCAGNCNVGCCVVFPACSSRERILWMDPQKSASNGYFVLEIPLDIDEDLVTDNSDHMLLFYVLAPMEGSKLEIDVKDRQGFGVQVKRYGYSWDT</sequence>
<dbReference type="InterPro" id="IPR001611">
    <property type="entry name" value="Leu-rich_rpt"/>
</dbReference>
<keyword evidence="1" id="KW-0433">Leucine-rich repeat</keyword>
<dbReference type="InterPro" id="IPR058192">
    <property type="entry name" value="WHD_ROQ1-like"/>
</dbReference>
<dbReference type="InterPro" id="IPR035897">
    <property type="entry name" value="Toll_tir_struct_dom_sf"/>
</dbReference>
<dbReference type="SUPFAM" id="SSF52058">
    <property type="entry name" value="L domain-like"/>
    <property type="match status" value="1"/>
</dbReference>
<evidence type="ECO:0000256" key="4">
    <source>
        <dbReference type="ARBA" id="ARBA00023027"/>
    </source>
</evidence>
<dbReference type="Gene3D" id="3.80.10.10">
    <property type="entry name" value="Ribonuclease Inhibitor"/>
    <property type="match status" value="3"/>
</dbReference>
<dbReference type="InterPro" id="IPR042197">
    <property type="entry name" value="Apaf_helical"/>
</dbReference>
<evidence type="ECO:0000313" key="6">
    <source>
        <dbReference type="EMBL" id="CAJ1978734.1"/>
    </source>
</evidence>
<dbReference type="InterPro" id="IPR027417">
    <property type="entry name" value="P-loop_NTPase"/>
</dbReference>
<dbReference type="Gene3D" id="1.10.8.430">
    <property type="entry name" value="Helical domain of apoptotic protease-activating factors"/>
    <property type="match status" value="1"/>
</dbReference>
<dbReference type="FunFam" id="3.40.50.10140:FF:000007">
    <property type="entry name" value="Disease resistance protein (TIR-NBS-LRR class)"/>
    <property type="match status" value="1"/>
</dbReference>
<dbReference type="Pfam" id="PF23282">
    <property type="entry name" value="WHD_ROQ1"/>
    <property type="match status" value="1"/>
</dbReference>
<gene>
    <name evidence="6" type="ORF">AYBTSS11_LOCUS30934</name>
</gene>
<protein>
    <recommendedName>
        <fullName evidence="5">TIR domain-containing protein</fullName>
    </recommendedName>
</protein>